<reference evidence="1 2" key="3">
    <citation type="journal article" date="2022" name="Microbiol. Spectr.">
        <title>Folding features and dynamics of 3D genome architecture in plant fungal pathogens.</title>
        <authorList>
            <person name="Xia C."/>
        </authorList>
    </citation>
    <scope>NUCLEOTIDE SEQUENCE [LARGE SCALE GENOMIC DNA]</scope>
    <source>
        <strain evidence="1 2">93-210</strain>
    </source>
</reference>
<name>A0ACC0EDM1_9BASI</name>
<keyword evidence="2" id="KW-1185">Reference proteome</keyword>
<reference evidence="2" key="1">
    <citation type="journal article" date="2018" name="BMC Genomics">
        <title>Genomic insights into host adaptation between the wheat stripe rust pathogen (Puccinia striiformis f. sp. tritici) and the barley stripe rust pathogen (Puccinia striiformis f. sp. hordei).</title>
        <authorList>
            <person name="Xia C."/>
            <person name="Wang M."/>
            <person name="Yin C."/>
            <person name="Cornejo O.E."/>
            <person name="Hulbert S.H."/>
            <person name="Chen X."/>
        </authorList>
    </citation>
    <scope>NUCLEOTIDE SEQUENCE [LARGE SCALE GENOMIC DNA]</scope>
    <source>
        <strain evidence="2">93-210</strain>
    </source>
</reference>
<reference evidence="2" key="2">
    <citation type="journal article" date="2018" name="Mol. Plant Microbe Interact.">
        <title>Genome sequence resources for the wheat stripe rust pathogen (Puccinia striiformis f. sp. tritici) and the barley stripe rust pathogen (Puccinia striiformis f. sp. hordei).</title>
        <authorList>
            <person name="Xia C."/>
            <person name="Wang M."/>
            <person name="Yin C."/>
            <person name="Cornejo O.E."/>
            <person name="Hulbert S.H."/>
            <person name="Chen X."/>
        </authorList>
    </citation>
    <scope>NUCLEOTIDE SEQUENCE [LARGE SCALE GENOMIC DNA]</scope>
    <source>
        <strain evidence="2">93-210</strain>
    </source>
</reference>
<evidence type="ECO:0000313" key="2">
    <source>
        <dbReference type="Proteomes" id="UP001060170"/>
    </source>
</evidence>
<dbReference type="Proteomes" id="UP001060170">
    <property type="component" value="Chromosome 7"/>
</dbReference>
<gene>
    <name evidence="1" type="ORF">MJO28_007288</name>
</gene>
<dbReference type="EMBL" id="CM045871">
    <property type="protein sequence ID" value="KAI7951604.1"/>
    <property type="molecule type" value="Genomic_DNA"/>
</dbReference>
<protein>
    <submittedName>
        <fullName evidence="1">Uncharacterized protein</fullName>
    </submittedName>
</protein>
<proteinExistence type="predicted"/>
<sequence>MISRYPTEMVFIAPPLLLLLLAASSLATTAESTTGIVKRHGSDRQVIGRGVVQKNDILGGRTNSGVHIP</sequence>
<organism evidence="1 2">
    <name type="scientific">Puccinia striiformis f. sp. tritici</name>
    <dbReference type="NCBI Taxonomy" id="168172"/>
    <lineage>
        <taxon>Eukaryota</taxon>
        <taxon>Fungi</taxon>
        <taxon>Dikarya</taxon>
        <taxon>Basidiomycota</taxon>
        <taxon>Pucciniomycotina</taxon>
        <taxon>Pucciniomycetes</taxon>
        <taxon>Pucciniales</taxon>
        <taxon>Pucciniaceae</taxon>
        <taxon>Puccinia</taxon>
    </lineage>
</organism>
<comment type="caution">
    <text evidence="1">The sequence shown here is derived from an EMBL/GenBank/DDBJ whole genome shotgun (WGS) entry which is preliminary data.</text>
</comment>
<evidence type="ECO:0000313" key="1">
    <source>
        <dbReference type="EMBL" id="KAI7951604.1"/>
    </source>
</evidence>
<accession>A0ACC0EDM1</accession>